<dbReference type="RefSeq" id="WP_059137228.1">
    <property type="nucleotide sequence ID" value="NZ_LMAI01000006.1"/>
</dbReference>
<evidence type="ECO:0000313" key="1">
    <source>
        <dbReference type="EMBL" id="KUJ55756.1"/>
    </source>
</evidence>
<comment type="caution">
    <text evidence="1">The sequence shown here is derived from an EMBL/GenBank/DDBJ whole genome shotgun (WGS) entry which is preliminary data.</text>
</comment>
<gene>
    <name evidence="1" type="ORF">AR686_13215</name>
</gene>
<evidence type="ECO:0000313" key="2">
    <source>
        <dbReference type="Proteomes" id="UP000054388"/>
    </source>
</evidence>
<proteinExistence type="predicted"/>
<name>A0A124F2T0_9FLAO</name>
<dbReference type="SUPFAM" id="SSF63829">
    <property type="entry name" value="Calcium-dependent phosphotriesterase"/>
    <property type="match status" value="1"/>
</dbReference>
<sequence>MPTLVSSQKYSAKGSGASGVPTVTFNVPTGHKNMMLMIWVFAERYHNPRNGNVIDINNSAYLTEIKANNILATNYLFRGLTNRDTSSQIYQSALSQMSYLSEANGLTVGNNTITFPTIRTPQSVADEMEVIVTLYENVKGTSWIGGRADNPATTLSSTTLTKPAPIPPIGRVASHFLYAADGFVTQEIPLILSSGWNITQNEVISNLAGSSDGAFSTTSGNEQDGISSILAHRYITDGTDPFITLSRASSTRVALFNTEILYLIPFASPSIAGNIYQDTDGATNINGAGTNAGGTYVNVINSSNNLIYSATVSAAGAFTIPTGYVEEGNTYRLELSKNTGTIGATAPLKALPSGWATVGENATGVSPYPNDGTHDGIINLTIGSTNITGLRYGINQVCSAGTTAPTIQNLTNICPATYVDLNTAHTGTIPAGSSLVWFNNNTHTGIALSGTQITQAGAGTYYAFYFDSINNCYSPASSAVVATINPCFVCPPDPYAAQQTWWLADGFRTPIHPVIIDFKTGSPVVSTPSTGYGNGFSAYTVSNGLGYEGNTTVTHPITKEFLFATDGNTLFRASDGAAATGTNVGGGKSAGEAAAVIPDPNGILGQSFLILGNTSWNTPGGLNMSKYDLVTNTLTNLTTLLPSGTIYEGLEVIPHTNGNDYWILVNTTDQKVKSYLYSKTSGFNSTAVSSTDVINLAGVNPSFIATCSFISWDPRNPGKLLISRHNKVGLASFNPSTGVLGTWDVKVSYSTGFPDDDSSLGYSVALSPNGRYIYYKVDYDKVMYYDLQTSTSSQLATINAPTGFKIGPDDKLYIVGYPSFDPGLYYYATPDNPSISTSTLPLLNTSGYTVPLQLPNNVYWGCLTCQSGTASPALANTNITSNPATVGDLIALLSASNQPAGTVITIHSATPSTDANKLANSTAIVAGTTYYASFYDGLALCYSPTTAVTVGSSYCYKPAVQDLGNIYNSKHGITSLGRAGTENENWPMVRQSAWSVLESKTKGLVVNRVRFNASNQPVADDGTTLVITNPVEGMMVYDKTNNCLKMYTSNNGGSTFQWHCMTTQACPN</sequence>
<reference evidence="1 2" key="1">
    <citation type="submission" date="2015-10" db="EMBL/GenBank/DDBJ databases">
        <title>Genome sequence of Chryseobacterium greenlandense.</title>
        <authorList>
            <person name="Newman J."/>
            <person name="Fischer K."/>
            <person name="Miller J."/>
        </authorList>
    </citation>
    <scope>NUCLEOTIDE SEQUENCE [LARGE SCALE GENOMIC DNA]</scope>
    <source>
        <strain evidence="1 2">UMB34</strain>
    </source>
</reference>
<organism evidence="1 2">
    <name type="scientific">Chryseobacterium aquaticum subsp. greenlandense</name>
    <dbReference type="NCBI Taxonomy" id="345663"/>
    <lineage>
        <taxon>Bacteria</taxon>
        <taxon>Pseudomonadati</taxon>
        <taxon>Bacteroidota</taxon>
        <taxon>Flavobacteriia</taxon>
        <taxon>Flavobacteriales</taxon>
        <taxon>Weeksellaceae</taxon>
        <taxon>Chryseobacterium group</taxon>
        <taxon>Chryseobacterium</taxon>
    </lineage>
</organism>
<accession>A0A124F2T0</accession>
<dbReference type="Proteomes" id="UP000054388">
    <property type="component" value="Unassembled WGS sequence"/>
</dbReference>
<dbReference type="EMBL" id="LMAI01000006">
    <property type="protein sequence ID" value="KUJ55756.1"/>
    <property type="molecule type" value="Genomic_DNA"/>
</dbReference>
<dbReference type="AlphaFoldDB" id="A0A124F2T0"/>
<protein>
    <submittedName>
        <fullName evidence="1">Uncharacterized protein</fullName>
    </submittedName>
</protein>